<proteinExistence type="predicted"/>
<gene>
    <name evidence="1" type="ORF">GCM10022393_30860</name>
</gene>
<dbReference type="EMBL" id="BAABCW010000014">
    <property type="protein sequence ID" value="GAA3514761.1"/>
    <property type="molecule type" value="Genomic_DNA"/>
</dbReference>
<evidence type="ECO:0000313" key="2">
    <source>
        <dbReference type="Proteomes" id="UP001500459"/>
    </source>
</evidence>
<dbReference type="RefSeq" id="WP_344928967.1">
    <property type="nucleotide sequence ID" value="NZ_BAABCW010000014.1"/>
</dbReference>
<organism evidence="1 2">
    <name type="scientific">Aquimarina addita</name>
    <dbReference type="NCBI Taxonomy" id="870485"/>
    <lineage>
        <taxon>Bacteria</taxon>
        <taxon>Pseudomonadati</taxon>
        <taxon>Bacteroidota</taxon>
        <taxon>Flavobacteriia</taxon>
        <taxon>Flavobacteriales</taxon>
        <taxon>Flavobacteriaceae</taxon>
        <taxon>Aquimarina</taxon>
    </lineage>
</organism>
<name>A0ABP6UR95_9FLAO</name>
<sequence length="153" mass="17215">MPIVTIGQELKSSVFLRTPQVVNYNFSQEQISYSPVISFGLGLSLASNFIELATFINNNDIYGFYTFFGTTIKTKKLDRNLTLHTNWFGEVTYVPKQLLSSDSFTYTTGLCFFLNYSFNWGSIGLPVCVGAGYNEKNLSLNTRTILNISLNLN</sequence>
<reference evidence="2" key="1">
    <citation type="journal article" date="2019" name="Int. J. Syst. Evol. Microbiol.">
        <title>The Global Catalogue of Microorganisms (GCM) 10K type strain sequencing project: providing services to taxonomists for standard genome sequencing and annotation.</title>
        <authorList>
            <consortium name="The Broad Institute Genomics Platform"/>
            <consortium name="The Broad Institute Genome Sequencing Center for Infectious Disease"/>
            <person name="Wu L."/>
            <person name="Ma J."/>
        </authorList>
    </citation>
    <scope>NUCLEOTIDE SEQUENCE [LARGE SCALE GENOMIC DNA]</scope>
    <source>
        <strain evidence="2">JCM 17106</strain>
    </source>
</reference>
<dbReference type="Proteomes" id="UP001500459">
    <property type="component" value="Unassembled WGS sequence"/>
</dbReference>
<comment type="caution">
    <text evidence="1">The sequence shown here is derived from an EMBL/GenBank/DDBJ whole genome shotgun (WGS) entry which is preliminary data.</text>
</comment>
<protein>
    <recommendedName>
        <fullName evidence="3">DUF5723 domain-containing protein</fullName>
    </recommendedName>
</protein>
<keyword evidence="2" id="KW-1185">Reference proteome</keyword>
<evidence type="ECO:0000313" key="1">
    <source>
        <dbReference type="EMBL" id="GAA3514761.1"/>
    </source>
</evidence>
<evidence type="ECO:0008006" key="3">
    <source>
        <dbReference type="Google" id="ProtNLM"/>
    </source>
</evidence>
<accession>A0ABP6UR95</accession>